<evidence type="ECO:0000313" key="1">
    <source>
        <dbReference type="EMBL" id="BBJ43049.1"/>
    </source>
</evidence>
<accession>A0A499V240</accession>
<dbReference type="EMBL" id="AP019620">
    <property type="protein sequence ID" value="BBJ43049.1"/>
    <property type="molecule type" value="Genomic_DNA"/>
</dbReference>
<sequence>MQAAAQCRTRGGLGHRLPRFPRLIPPVCEFPRTDFPRPAHPWAPGAVQPRVPPVRVAHAVVRAVASTEIILV</sequence>
<protein>
    <submittedName>
        <fullName evidence="1">Uncharacterized protein</fullName>
    </submittedName>
</protein>
<evidence type="ECO:0000313" key="2">
    <source>
        <dbReference type="Proteomes" id="UP000463951"/>
    </source>
</evidence>
<reference evidence="1 2" key="1">
    <citation type="journal article" date="2020" name="Int. J. Syst. Evol. Microbiol.">
        <title>Reclassification of Streptomyces castelarensis and Streptomyces sporoclivatus as later heterotypic synonyms of Streptomyces antimycoticus.</title>
        <authorList>
            <person name="Komaki H."/>
            <person name="Tamura T."/>
        </authorList>
    </citation>
    <scope>NUCLEOTIDE SEQUENCE [LARGE SCALE GENOMIC DNA]</scope>
    <source>
        <strain evidence="1 2">NBRC 100767</strain>
    </source>
</reference>
<proteinExistence type="predicted"/>
<dbReference type="AlphaFoldDB" id="A0A499V240"/>
<dbReference type="Proteomes" id="UP000463951">
    <property type="component" value="Chromosome"/>
</dbReference>
<organism evidence="1 2">
    <name type="scientific">Streptomyces antimycoticus</name>
    <dbReference type="NCBI Taxonomy" id="68175"/>
    <lineage>
        <taxon>Bacteria</taxon>
        <taxon>Bacillati</taxon>
        <taxon>Actinomycetota</taxon>
        <taxon>Actinomycetes</taxon>
        <taxon>Kitasatosporales</taxon>
        <taxon>Streptomycetaceae</taxon>
        <taxon>Streptomyces</taxon>
        <taxon>Streptomyces violaceusniger group</taxon>
    </lineage>
</organism>
<gene>
    <name evidence="1" type="ORF">SSPO_057670</name>
</gene>
<name>A0A499V240_9ACTN</name>